<keyword evidence="2" id="KW-0238">DNA-binding</keyword>
<evidence type="ECO:0000256" key="1">
    <source>
        <dbReference type="ARBA" id="ARBA00023015"/>
    </source>
</evidence>
<dbReference type="Pfam" id="PF12833">
    <property type="entry name" value="HTH_18"/>
    <property type="match status" value="1"/>
</dbReference>
<evidence type="ECO:0000259" key="4">
    <source>
        <dbReference type="PROSITE" id="PS01124"/>
    </source>
</evidence>
<dbReference type="RefSeq" id="WP_051253611.1">
    <property type="nucleotide sequence ID" value="NZ_JAMDMW010000081.1"/>
</dbReference>
<dbReference type="InterPro" id="IPR014710">
    <property type="entry name" value="RmlC-like_jellyroll"/>
</dbReference>
<dbReference type="Pfam" id="PF02311">
    <property type="entry name" value="AraC_binding"/>
    <property type="match status" value="1"/>
</dbReference>
<dbReference type="Gene3D" id="1.10.10.60">
    <property type="entry name" value="Homeodomain-like"/>
    <property type="match status" value="2"/>
</dbReference>
<evidence type="ECO:0000256" key="3">
    <source>
        <dbReference type="ARBA" id="ARBA00023163"/>
    </source>
</evidence>
<proteinExistence type="predicted"/>
<keyword evidence="3" id="KW-0804">Transcription</keyword>
<dbReference type="InterPro" id="IPR003313">
    <property type="entry name" value="AraC-bd"/>
</dbReference>
<evidence type="ECO:0000256" key="2">
    <source>
        <dbReference type="ARBA" id="ARBA00023125"/>
    </source>
</evidence>
<name>A0ABT4GC00_9BACL</name>
<sequence length="273" mass="32544">MLLYEIERLRRDQPFSMTMNHFHDHYEIYYLLRGKRYYFIQDRSYLIQEGDLVFIDKNELHKTRNADIHLHERILLNFDDSWIRSIDEKASTHLLVPFQQKQHIFSLTGANRTFVENLLFSLLREKHQALGGWQLNSKALLTQLLFFCSRITDKISSAQEDPPAYNPKIFEIVAYINEQYRNRLTLASISESFHISPSYFCRTFKETTGFSFIEYLNNVRIREAQRLLRETKLKVIHIAEQSGFDSVAHFGRVFKQVTTQTPLECRKFIRHNV</sequence>
<gene>
    <name evidence="5" type="ORF">M5X19_12565</name>
</gene>
<protein>
    <submittedName>
        <fullName evidence="5">AraC family transcriptional regulator</fullName>
    </submittedName>
</protein>
<dbReference type="SUPFAM" id="SSF46689">
    <property type="entry name" value="Homeodomain-like"/>
    <property type="match status" value="2"/>
</dbReference>
<dbReference type="Proteomes" id="UP001527099">
    <property type="component" value="Unassembled WGS sequence"/>
</dbReference>
<dbReference type="Gene3D" id="2.60.120.10">
    <property type="entry name" value="Jelly Rolls"/>
    <property type="match status" value="1"/>
</dbReference>
<dbReference type="PROSITE" id="PS01124">
    <property type="entry name" value="HTH_ARAC_FAMILY_2"/>
    <property type="match status" value="1"/>
</dbReference>
<evidence type="ECO:0000313" key="6">
    <source>
        <dbReference type="Proteomes" id="UP001527099"/>
    </source>
</evidence>
<dbReference type="InterPro" id="IPR018060">
    <property type="entry name" value="HTH_AraC"/>
</dbReference>
<keyword evidence="6" id="KW-1185">Reference proteome</keyword>
<organism evidence="5 6">
    <name type="scientific">Paenibacillus alginolyticus</name>
    <dbReference type="NCBI Taxonomy" id="59839"/>
    <lineage>
        <taxon>Bacteria</taxon>
        <taxon>Bacillati</taxon>
        <taxon>Bacillota</taxon>
        <taxon>Bacilli</taxon>
        <taxon>Bacillales</taxon>
        <taxon>Paenibacillaceae</taxon>
        <taxon>Paenibacillus</taxon>
    </lineage>
</organism>
<dbReference type="InterPro" id="IPR037923">
    <property type="entry name" value="HTH-like"/>
</dbReference>
<dbReference type="PANTHER" id="PTHR43280">
    <property type="entry name" value="ARAC-FAMILY TRANSCRIPTIONAL REGULATOR"/>
    <property type="match status" value="1"/>
</dbReference>
<dbReference type="InterPro" id="IPR009057">
    <property type="entry name" value="Homeodomain-like_sf"/>
</dbReference>
<feature type="domain" description="HTH araC/xylS-type" evidence="4">
    <location>
        <begin position="170"/>
        <end position="268"/>
    </location>
</feature>
<accession>A0ABT4GC00</accession>
<dbReference type="EMBL" id="JAMDMX010000039">
    <property type="protein sequence ID" value="MCY9693725.1"/>
    <property type="molecule type" value="Genomic_DNA"/>
</dbReference>
<keyword evidence="1" id="KW-0805">Transcription regulation</keyword>
<evidence type="ECO:0000313" key="5">
    <source>
        <dbReference type="EMBL" id="MCY9693725.1"/>
    </source>
</evidence>
<reference evidence="5 6" key="1">
    <citation type="submission" date="2022-05" db="EMBL/GenBank/DDBJ databases">
        <title>Genome Sequencing of Bee-Associated Microbes.</title>
        <authorList>
            <person name="Dunlap C."/>
        </authorList>
    </citation>
    <scope>NUCLEOTIDE SEQUENCE [LARGE SCALE GENOMIC DNA]</scope>
    <source>
        <strain evidence="5 6">NRRL B-14421</strain>
    </source>
</reference>
<dbReference type="SUPFAM" id="SSF51215">
    <property type="entry name" value="Regulatory protein AraC"/>
    <property type="match status" value="1"/>
</dbReference>
<dbReference type="PANTHER" id="PTHR43280:SF28">
    <property type="entry name" value="HTH-TYPE TRANSCRIPTIONAL ACTIVATOR RHAS"/>
    <property type="match status" value="1"/>
</dbReference>
<dbReference type="SMART" id="SM00342">
    <property type="entry name" value="HTH_ARAC"/>
    <property type="match status" value="1"/>
</dbReference>
<comment type="caution">
    <text evidence="5">The sequence shown here is derived from an EMBL/GenBank/DDBJ whole genome shotgun (WGS) entry which is preliminary data.</text>
</comment>